<dbReference type="InterPro" id="IPR053148">
    <property type="entry name" value="PD-DEXK-like_domain"/>
</dbReference>
<protein>
    <submittedName>
        <fullName evidence="2">Uncharacterized conserved protein</fullName>
    </submittedName>
</protein>
<feature type="domain" description="YhcG N-terminal" evidence="1">
    <location>
        <begin position="17"/>
        <end position="143"/>
    </location>
</feature>
<dbReference type="Pfam" id="PF17761">
    <property type="entry name" value="DUF1016_N"/>
    <property type="match status" value="1"/>
</dbReference>
<dbReference type="OrthoDB" id="9801263at2"/>
<evidence type="ECO:0000313" key="2">
    <source>
        <dbReference type="EMBL" id="SMD44465.1"/>
    </source>
</evidence>
<organism evidence="2 3">
    <name type="scientific">Aquiflexum balticum DSM 16537</name>
    <dbReference type="NCBI Taxonomy" id="758820"/>
    <lineage>
        <taxon>Bacteria</taxon>
        <taxon>Pseudomonadati</taxon>
        <taxon>Bacteroidota</taxon>
        <taxon>Cytophagia</taxon>
        <taxon>Cytophagales</taxon>
        <taxon>Cyclobacteriaceae</taxon>
        <taxon>Aquiflexum</taxon>
    </lineage>
</organism>
<sequence length="143" mass="17038">MEDLENHTPQLYRDVCLIIEGTRSRLATTANAEVCLMHWHIGERIKEDVLYNKRAGYGKEIVKKLAVKLTDRYGKGWSDRKLFHCIRAAYTFTEEEIVYAARIQLTWTHLRSLMFIDDVLKRGFYMEMVRIEHWDTRTLDQKI</sequence>
<accession>A0A1W2H6A8</accession>
<evidence type="ECO:0000313" key="3">
    <source>
        <dbReference type="Proteomes" id="UP000192333"/>
    </source>
</evidence>
<dbReference type="PANTHER" id="PTHR30547:SF5">
    <property type="entry name" value="NUCLEASE YHCG-RELATED"/>
    <property type="match status" value="1"/>
</dbReference>
<dbReference type="InterPro" id="IPR041527">
    <property type="entry name" value="YhcG_N"/>
</dbReference>
<dbReference type="Proteomes" id="UP000192333">
    <property type="component" value="Chromosome I"/>
</dbReference>
<dbReference type="AlphaFoldDB" id="A0A1W2H6A8"/>
<dbReference type="EMBL" id="LT838813">
    <property type="protein sequence ID" value="SMD44465.1"/>
    <property type="molecule type" value="Genomic_DNA"/>
</dbReference>
<reference evidence="3" key="1">
    <citation type="submission" date="2017-04" db="EMBL/GenBank/DDBJ databases">
        <authorList>
            <person name="Varghese N."/>
            <person name="Submissions S."/>
        </authorList>
    </citation>
    <scope>NUCLEOTIDE SEQUENCE [LARGE SCALE GENOMIC DNA]</scope>
    <source>
        <strain evidence="3">DSM 16537</strain>
    </source>
</reference>
<keyword evidence="3" id="KW-1185">Reference proteome</keyword>
<name>A0A1W2H6A8_9BACT</name>
<proteinExistence type="predicted"/>
<dbReference type="PANTHER" id="PTHR30547">
    <property type="entry name" value="UNCHARACTERIZED PROTEIN YHCG-RELATED"/>
    <property type="match status" value="1"/>
</dbReference>
<evidence type="ECO:0000259" key="1">
    <source>
        <dbReference type="Pfam" id="PF17761"/>
    </source>
</evidence>
<dbReference type="STRING" id="758820.SAMN00777080_3086"/>
<gene>
    <name evidence="2" type="ORF">SAMN00777080_3086</name>
</gene>
<dbReference type="RefSeq" id="WP_084121239.1">
    <property type="nucleotide sequence ID" value="NZ_LT838813.1"/>
</dbReference>